<evidence type="ECO:0000313" key="5">
    <source>
        <dbReference type="Proteomes" id="UP000756710"/>
    </source>
</evidence>
<dbReference type="EMBL" id="LK022848">
    <property type="protein sequence ID" value="CDR06525.1"/>
    <property type="molecule type" value="Genomic_DNA"/>
</dbReference>
<dbReference type="Gene3D" id="1.10.260.40">
    <property type="entry name" value="lambda repressor-like DNA-binding domains"/>
    <property type="match status" value="1"/>
</dbReference>
<dbReference type="Pfam" id="PF01381">
    <property type="entry name" value="HTH_3"/>
    <property type="match status" value="1"/>
</dbReference>
<reference evidence="3" key="1">
    <citation type="submission" date="2014-05" db="EMBL/GenBank/DDBJ databases">
        <authorList>
            <person name="Horn Fabian"/>
        </authorList>
    </citation>
    <scope>NUCLEOTIDE SEQUENCE</scope>
</reference>
<dbReference type="AlphaFoldDB" id="A0A060ZKB4"/>
<organism evidence="3">
    <name type="scientific">Streptomyces iranensis</name>
    <dbReference type="NCBI Taxonomy" id="576784"/>
    <lineage>
        <taxon>Bacteria</taxon>
        <taxon>Bacillati</taxon>
        <taxon>Actinomycetota</taxon>
        <taxon>Actinomycetes</taxon>
        <taxon>Kitasatosporales</taxon>
        <taxon>Streptomycetaceae</taxon>
        <taxon>Streptomyces</taxon>
        <taxon>Streptomyces violaceusniger group</taxon>
    </lineage>
</organism>
<dbReference type="RefSeq" id="WP_044569968.1">
    <property type="nucleotide sequence ID" value="NZ_BAABDR010000068.1"/>
</dbReference>
<dbReference type="Proteomes" id="UP000756710">
    <property type="component" value="Unassembled WGS sequence"/>
</dbReference>
<dbReference type="SMART" id="SM00530">
    <property type="entry name" value="HTH_XRE"/>
    <property type="match status" value="1"/>
</dbReference>
<feature type="region of interest" description="Disordered" evidence="1">
    <location>
        <begin position="1"/>
        <end position="36"/>
    </location>
</feature>
<evidence type="ECO:0000256" key="1">
    <source>
        <dbReference type="SAM" id="MobiDB-lite"/>
    </source>
</evidence>
<protein>
    <submittedName>
        <fullName evidence="4">Transcriptional regulator with XRE-family HTH domain</fullName>
    </submittedName>
</protein>
<dbReference type="PROSITE" id="PS50943">
    <property type="entry name" value="HTH_CROC1"/>
    <property type="match status" value="1"/>
</dbReference>
<proteinExistence type="predicted"/>
<name>A0A060ZKB4_9ACTN</name>
<dbReference type="InterPro" id="IPR001387">
    <property type="entry name" value="Cro/C1-type_HTH"/>
</dbReference>
<dbReference type="InterPro" id="IPR010982">
    <property type="entry name" value="Lambda_DNA-bd_dom_sf"/>
</dbReference>
<dbReference type="GO" id="GO:0003677">
    <property type="term" value="F:DNA binding"/>
    <property type="evidence" value="ECO:0007669"/>
    <property type="project" value="InterPro"/>
</dbReference>
<gene>
    <name evidence="4" type="ORF">J2Z30_002051</name>
    <name evidence="3" type="ORF">SIRAN3414</name>
</gene>
<dbReference type="SUPFAM" id="SSF47413">
    <property type="entry name" value="lambda repressor-like DNA-binding domains"/>
    <property type="match status" value="1"/>
</dbReference>
<evidence type="ECO:0000313" key="3">
    <source>
        <dbReference type="EMBL" id="CDR06525.1"/>
    </source>
</evidence>
<accession>A0A060ZKB4</accession>
<feature type="domain" description="HTH cro/C1-type" evidence="2">
    <location>
        <begin position="42"/>
        <end position="97"/>
    </location>
</feature>
<evidence type="ECO:0000313" key="4">
    <source>
        <dbReference type="EMBL" id="MBP2061049.1"/>
    </source>
</evidence>
<keyword evidence="5" id="KW-1185">Reference proteome</keyword>
<reference evidence="4 5" key="2">
    <citation type="submission" date="2021-03" db="EMBL/GenBank/DDBJ databases">
        <title>Genomic Encyclopedia of Type Strains, Phase IV (KMG-IV): sequencing the most valuable type-strain genomes for metagenomic binning, comparative biology and taxonomic classification.</title>
        <authorList>
            <person name="Goeker M."/>
        </authorList>
    </citation>
    <scope>NUCLEOTIDE SEQUENCE [LARGE SCALE GENOMIC DNA]</scope>
    <source>
        <strain evidence="4 5">DSM 41954</strain>
    </source>
</reference>
<dbReference type="HOGENOM" id="CLU_1739571_0_0_11"/>
<dbReference type="EMBL" id="JAGGLR010000004">
    <property type="protein sequence ID" value="MBP2061049.1"/>
    <property type="molecule type" value="Genomic_DNA"/>
</dbReference>
<sequence>MMPGTLAERSAERSTLGADGPEQTVSLPPARSNPPRVGNPYLRAALLEAGFSYEELAARLCMAPKTVERWVNEPGRRPYARHAHAVAQILGCDVWDLWPAQRPDSAPDPAESAGPLLQLAHRALGRAESLNLAAAQPTELALMIGELTACLRGLTELHEPKTDGAA</sequence>
<evidence type="ECO:0000259" key="2">
    <source>
        <dbReference type="PROSITE" id="PS50943"/>
    </source>
</evidence>